<dbReference type="SUPFAM" id="SSF141571">
    <property type="entry name" value="Pentapeptide repeat-like"/>
    <property type="match status" value="1"/>
</dbReference>
<dbReference type="PANTHER" id="PTHR14136:SF17">
    <property type="entry name" value="BTB_POZ DOMAIN-CONTAINING PROTEIN KCTD9"/>
    <property type="match status" value="1"/>
</dbReference>
<dbReference type="OMA" id="ERIEDWD"/>
<dbReference type="Pfam" id="PF00805">
    <property type="entry name" value="Pentapeptide"/>
    <property type="match status" value="3"/>
</dbReference>
<dbReference type="Gene3D" id="3.30.710.10">
    <property type="entry name" value="Potassium Channel Kv1.1, Chain A"/>
    <property type="match status" value="1"/>
</dbReference>
<evidence type="ECO:0000313" key="6">
    <source>
        <dbReference type="Proteomes" id="UP000009046"/>
    </source>
</evidence>
<dbReference type="SMART" id="SM00225">
    <property type="entry name" value="BTB"/>
    <property type="match status" value="1"/>
</dbReference>
<feature type="domain" description="Doublecortin" evidence="2">
    <location>
        <begin position="24"/>
        <end position="77"/>
    </location>
</feature>
<gene>
    <name evidence="5" type="primary">8230466</name>
    <name evidence="4" type="ORF">Phum_PHUM434410</name>
</gene>
<name>E0VTL2_PEDHC</name>
<dbReference type="InParanoid" id="E0VTL2"/>
<dbReference type="CDD" id="cd18368">
    <property type="entry name" value="BTB_POZ_KCTD9"/>
    <property type="match status" value="1"/>
</dbReference>
<dbReference type="InterPro" id="IPR051082">
    <property type="entry name" value="Pentapeptide-BTB/POZ_domain"/>
</dbReference>
<dbReference type="Pfam" id="PF02214">
    <property type="entry name" value="BTB_2"/>
    <property type="match status" value="1"/>
</dbReference>
<dbReference type="SMART" id="SM00537">
    <property type="entry name" value="DCX"/>
    <property type="match status" value="1"/>
</dbReference>
<protein>
    <submittedName>
        <fullName evidence="4">BTB/POZ domain-containing protein KCTD9, putative</fullName>
    </submittedName>
</protein>
<sequence>MKRVVLFRNGSLVDGKVVLVTHSLDDLLKTASQKFGISAKKIFTPQGGEIDDIKLIRDDDVLYVTKENEDFIKLEENKGNYALNTVLRDPVKNDCDCFKQKSNTYDSNKYGTNVLTAFNSNIDSSQNEVLDCDAKGSSTCSTLARTSSLDYKRKKDVNKLQEWVKLNVGGKIFTTSRSTLVTKEPTSMLARMFAQDEDGYLMTPSDLDVNGAYLIDRSPTYFEPILNYLRNGQLIFDTNVNPAGILQEARFFRIESLVEHLENLISTQQRSQDIAPLTRRDVINALITTSSTADLRFQGVNLAGSDLSRLDLRNINFKYACLHGCRMVGANLSFCCLERADLSHAVMESAQLMGVQMLCANLEGANLRGCNFQDPTGVRTNMEGVNLKGANLECSNMAGVNLRVATLKNANLQNCDLRAAVLAGADLEKCDLSGSDLQEANLRGANLKDAAFELMLTPIHMSQTIR</sequence>
<dbReference type="SUPFAM" id="SSF89837">
    <property type="entry name" value="Doublecortin (DC)"/>
    <property type="match status" value="1"/>
</dbReference>
<dbReference type="PROSITE" id="PS50097">
    <property type="entry name" value="BTB"/>
    <property type="match status" value="1"/>
</dbReference>
<dbReference type="InterPro" id="IPR003131">
    <property type="entry name" value="T1-type_BTB"/>
</dbReference>
<dbReference type="GO" id="GO:0035556">
    <property type="term" value="P:intracellular signal transduction"/>
    <property type="evidence" value="ECO:0007669"/>
    <property type="project" value="InterPro"/>
</dbReference>
<dbReference type="PANTHER" id="PTHR14136">
    <property type="entry name" value="BTB_POZ DOMAIN-CONTAINING PROTEIN KCTD9"/>
    <property type="match status" value="1"/>
</dbReference>
<dbReference type="InterPro" id="IPR021789">
    <property type="entry name" value="KHA_dom"/>
</dbReference>
<reference evidence="4" key="2">
    <citation type="submission" date="2007-04" db="EMBL/GenBank/DDBJ databases">
        <title>The genome of the human body louse.</title>
        <authorList>
            <consortium name="The Human Body Louse Genome Consortium"/>
            <person name="Kirkness E."/>
            <person name="Walenz B."/>
            <person name="Hass B."/>
            <person name="Bruggner R."/>
            <person name="Strausberg R."/>
        </authorList>
    </citation>
    <scope>NUCLEOTIDE SEQUENCE</scope>
    <source>
        <strain evidence="4">USDA</strain>
    </source>
</reference>
<dbReference type="OrthoDB" id="9989223at2759"/>
<evidence type="ECO:0000259" key="1">
    <source>
        <dbReference type="PROSITE" id="PS50097"/>
    </source>
</evidence>
<dbReference type="VEuPathDB" id="VectorBase:PHUM434410"/>
<keyword evidence="6" id="KW-1185">Reference proteome</keyword>
<dbReference type="EMBL" id="DS235767">
    <property type="protein sequence ID" value="EEB16739.1"/>
    <property type="molecule type" value="Genomic_DNA"/>
</dbReference>
<dbReference type="EnsemblMetazoa" id="PHUM434410-RA">
    <property type="protein sequence ID" value="PHUM434410-PA"/>
    <property type="gene ID" value="PHUM434410"/>
</dbReference>
<dbReference type="HOGENOM" id="CLU_043894_0_0_1"/>
<evidence type="ECO:0000259" key="2">
    <source>
        <dbReference type="PROSITE" id="PS50309"/>
    </source>
</evidence>
<dbReference type="InterPro" id="IPR001646">
    <property type="entry name" value="5peptide_repeat"/>
</dbReference>
<dbReference type="FunCoup" id="E0VTL2">
    <property type="interactions" value="153"/>
</dbReference>
<dbReference type="Gene3D" id="3.10.20.230">
    <property type="entry name" value="Doublecortin domain"/>
    <property type="match status" value="1"/>
</dbReference>
<dbReference type="AlphaFoldDB" id="E0VTL2"/>
<evidence type="ECO:0000313" key="4">
    <source>
        <dbReference type="EMBL" id="EEB16739.1"/>
    </source>
</evidence>
<dbReference type="eggNOG" id="KOG1665">
    <property type="taxonomic scope" value="Eukaryota"/>
</dbReference>
<dbReference type="GO" id="GO:0051260">
    <property type="term" value="P:protein homooligomerization"/>
    <property type="evidence" value="ECO:0007669"/>
    <property type="project" value="InterPro"/>
</dbReference>
<dbReference type="RefSeq" id="XP_002429477.1">
    <property type="nucleotide sequence ID" value="XM_002429432.1"/>
</dbReference>
<dbReference type="InterPro" id="IPR003533">
    <property type="entry name" value="Doublecortin_dom"/>
</dbReference>
<dbReference type="InterPro" id="IPR011333">
    <property type="entry name" value="SKP1/BTB/POZ_sf"/>
</dbReference>
<dbReference type="PROSITE" id="PS50309">
    <property type="entry name" value="DC"/>
    <property type="match status" value="1"/>
</dbReference>
<reference evidence="5" key="3">
    <citation type="submission" date="2020-05" db="UniProtKB">
        <authorList>
            <consortium name="EnsemblMetazoa"/>
        </authorList>
    </citation>
    <scope>IDENTIFICATION</scope>
    <source>
        <strain evidence="5">USDA</strain>
    </source>
</reference>
<dbReference type="KEGG" id="phu:Phum_PHUM434410"/>
<dbReference type="InterPro" id="IPR000210">
    <property type="entry name" value="BTB/POZ_dom"/>
</dbReference>
<dbReference type="Proteomes" id="UP000009046">
    <property type="component" value="Unassembled WGS sequence"/>
</dbReference>
<dbReference type="CTD" id="8230466"/>
<dbReference type="Gene3D" id="2.160.20.80">
    <property type="entry name" value="E3 ubiquitin-protein ligase SopA"/>
    <property type="match status" value="1"/>
</dbReference>
<dbReference type="EMBL" id="AAZO01005307">
    <property type="status" value="NOT_ANNOTATED_CDS"/>
    <property type="molecule type" value="Genomic_DNA"/>
</dbReference>
<dbReference type="CDD" id="cd17073">
    <property type="entry name" value="KHA"/>
    <property type="match status" value="1"/>
</dbReference>
<dbReference type="STRING" id="121224.E0VTL2"/>
<proteinExistence type="predicted"/>
<accession>E0VTL2</accession>
<dbReference type="Pfam" id="PF11834">
    <property type="entry name" value="KHA"/>
    <property type="match status" value="1"/>
</dbReference>
<evidence type="ECO:0000313" key="5">
    <source>
        <dbReference type="EnsemblMetazoa" id="PHUM434410-PA"/>
    </source>
</evidence>
<dbReference type="PROSITE" id="PS51490">
    <property type="entry name" value="KHA"/>
    <property type="match status" value="1"/>
</dbReference>
<dbReference type="GeneID" id="8230466"/>
<feature type="domain" description="BTB" evidence="1">
    <location>
        <begin position="162"/>
        <end position="238"/>
    </location>
</feature>
<feature type="domain" description="KHA" evidence="3">
    <location>
        <begin position="3"/>
        <end position="82"/>
    </location>
</feature>
<reference evidence="4" key="1">
    <citation type="submission" date="2007-04" db="EMBL/GenBank/DDBJ databases">
        <title>Annotation of Pediculus humanus corporis strain USDA.</title>
        <authorList>
            <person name="Kirkness E."/>
            <person name="Hannick L."/>
            <person name="Hass B."/>
            <person name="Bruggner R."/>
            <person name="Lawson D."/>
            <person name="Bidwell S."/>
            <person name="Joardar V."/>
            <person name="Caler E."/>
            <person name="Walenz B."/>
            <person name="Inman J."/>
            <person name="Schobel S."/>
            <person name="Galinsky K."/>
            <person name="Amedeo P."/>
            <person name="Strausberg R."/>
        </authorList>
    </citation>
    <scope>NUCLEOTIDE SEQUENCE</scope>
    <source>
        <strain evidence="4">USDA</strain>
    </source>
</reference>
<organism>
    <name type="scientific">Pediculus humanus subsp. corporis</name>
    <name type="common">Body louse</name>
    <dbReference type="NCBI Taxonomy" id="121224"/>
    <lineage>
        <taxon>Eukaryota</taxon>
        <taxon>Metazoa</taxon>
        <taxon>Ecdysozoa</taxon>
        <taxon>Arthropoda</taxon>
        <taxon>Hexapoda</taxon>
        <taxon>Insecta</taxon>
        <taxon>Pterygota</taxon>
        <taxon>Neoptera</taxon>
        <taxon>Paraneoptera</taxon>
        <taxon>Psocodea</taxon>
        <taxon>Troctomorpha</taxon>
        <taxon>Phthiraptera</taxon>
        <taxon>Anoplura</taxon>
        <taxon>Pediculidae</taxon>
        <taxon>Pediculus</taxon>
    </lineage>
</organism>
<dbReference type="InterPro" id="IPR036572">
    <property type="entry name" value="Doublecortin_dom_sf"/>
</dbReference>
<dbReference type="SUPFAM" id="SSF54695">
    <property type="entry name" value="POZ domain"/>
    <property type="match status" value="1"/>
</dbReference>
<evidence type="ECO:0000259" key="3">
    <source>
        <dbReference type="PROSITE" id="PS51490"/>
    </source>
</evidence>